<gene>
    <name evidence="8" type="ORF">M0R45_030947</name>
</gene>
<keyword evidence="9" id="KW-1185">Reference proteome</keyword>
<dbReference type="Gene3D" id="3.10.110.10">
    <property type="entry name" value="Ubiquitin Conjugating Enzyme"/>
    <property type="match status" value="1"/>
</dbReference>
<dbReference type="Pfam" id="PF00179">
    <property type="entry name" value="UQ_con"/>
    <property type="match status" value="1"/>
</dbReference>
<evidence type="ECO:0000256" key="1">
    <source>
        <dbReference type="ARBA" id="ARBA00012486"/>
    </source>
</evidence>
<protein>
    <recommendedName>
        <fullName evidence="1">E2 ubiquitin-conjugating enzyme</fullName>
        <ecNumber evidence="1">2.3.2.23</ecNumber>
    </recommendedName>
</protein>
<dbReference type="GO" id="GO:0061631">
    <property type="term" value="F:ubiquitin conjugating enzyme activity"/>
    <property type="evidence" value="ECO:0007669"/>
    <property type="project" value="UniProtKB-EC"/>
</dbReference>
<evidence type="ECO:0000256" key="2">
    <source>
        <dbReference type="ARBA" id="ARBA00022679"/>
    </source>
</evidence>
<evidence type="ECO:0000256" key="4">
    <source>
        <dbReference type="ARBA" id="ARBA00022786"/>
    </source>
</evidence>
<dbReference type="CDD" id="cd23837">
    <property type="entry name" value="UBCc_UBE2O"/>
    <property type="match status" value="1"/>
</dbReference>
<dbReference type="InterPro" id="IPR016135">
    <property type="entry name" value="UBQ-conjugating_enzyme/RWD"/>
</dbReference>
<dbReference type="AlphaFoldDB" id="A0AAW1WGV3"/>
<dbReference type="Proteomes" id="UP001457282">
    <property type="component" value="Unassembled WGS sequence"/>
</dbReference>
<evidence type="ECO:0000313" key="9">
    <source>
        <dbReference type="Proteomes" id="UP001457282"/>
    </source>
</evidence>
<comment type="caution">
    <text evidence="8">The sequence shown here is derived from an EMBL/GenBank/DDBJ whole genome shotgun (WGS) entry which is preliminary data.</text>
</comment>
<keyword evidence="4" id="KW-0833">Ubl conjugation pathway</keyword>
<name>A0AAW1WGV3_RUBAR</name>
<dbReference type="FunFam" id="3.10.110.10:FF:000028">
    <property type="entry name" value="Probable ubiquitin-conjugating enzyme E2 23"/>
    <property type="match status" value="1"/>
</dbReference>
<dbReference type="PANTHER" id="PTHR46116">
    <property type="entry name" value="(E3-INDEPENDENT) E2 UBIQUITIN-CONJUGATING ENZYME"/>
    <property type="match status" value="1"/>
</dbReference>
<keyword evidence="2" id="KW-0808">Transferase</keyword>
<sequence>MAFSASEEGLQASIAKKLKQNLDCVPGSSVSLAGSVDSFEPLKSSGSINSNAFKSSNDSSCNDDDGINIEDDCDDDEDDEYDYDENDYLSDNDYLTLESQFDNVDLPPGVEAPVPWLKDPSPSENLSSTMTLTISDAPPATGLNPSASCSSAAPSESSSSKKVEDCNDDNLMQRFQQFKQFDVVEDFSDHHYSRMGFSDEQPPKNWAKKIQEEWKILEKDLPDTIFVRVYEARMELLRAVMIGPPGTPYHDGLFVFDCLFPTNYPNAPPMVYYYSGGLRLNPNLYECGKVCLSLLGTWSGKQRENWIPGESTMLQVLVSIQALILNADPFFNEPGYETQFPGVDGQKKSKKYSEDVFILSLKTMIYTLRRPPKYFEDFVLGHFRNRAHNILAACKAYSEGTLVGSAIGDGAQNGVESSGSREFRSSVARMMNTLVTYFTRNGSTDCEQFRGAA</sequence>
<dbReference type="SMART" id="SM00212">
    <property type="entry name" value="UBCc"/>
    <property type="match status" value="1"/>
</dbReference>
<organism evidence="8 9">
    <name type="scientific">Rubus argutus</name>
    <name type="common">Southern blackberry</name>
    <dbReference type="NCBI Taxonomy" id="59490"/>
    <lineage>
        <taxon>Eukaryota</taxon>
        <taxon>Viridiplantae</taxon>
        <taxon>Streptophyta</taxon>
        <taxon>Embryophyta</taxon>
        <taxon>Tracheophyta</taxon>
        <taxon>Spermatophyta</taxon>
        <taxon>Magnoliopsida</taxon>
        <taxon>eudicotyledons</taxon>
        <taxon>Gunneridae</taxon>
        <taxon>Pentapetalae</taxon>
        <taxon>rosids</taxon>
        <taxon>fabids</taxon>
        <taxon>Rosales</taxon>
        <taxon>Rosaceae</taxon>
        <taxon>Rosoideae</taxon>
        <taxon>Rosoideae incertae sedis</taxon>
        <taxon>Rubus</taxon>
    </lineage>
</organism>
<evidence type="ECO:0000256" key="3">
    <source>
        <dbReference type="ARBA" id="ARBA00022741"/>
    </source>
</evidence>
<evidence type="ECO:0000259" key="7">
    <source>
        <dbReference type="PROSITE" id="PS50127"/>
    </source>
</evidence>
<dbReference type="GO" id="GO:0005524">
    <property type="term" value="F:ATP binding"/>
    <property type="evidence" value="ECO:0007669"/>
    <property type="project" value="UniProtKB-KW"/>
</dbReference>
<evidence type="ECO:0000256" key="5">
    <source>
        <dbReference type="ARBA" id="ARBA00022840"/>
    </source>
</evidence>
<evidence type="ECO:0000313" key="8">
    <source>
        <dbReference type="EMBL" id="KAK9922485.1"/>
    </source>
</evidence>
<feature type="compositionally biased region" description="Polar residues" evidence="6">
    <location>
        <begin position="44"/>
        <end position="54"/>
    </location>
</feature>
<evidence type="ECO:0000256" key="6">
    <source>
        <dbReference type="SAM" id="MobiDB-lite"/>
    </source>
</evidence>
<dbReference type="PANTHER" id="PTHR46116:SF18">
    <property type="entry name" value="UBIQUITIN-CONJUGATING ENZYME E2 38 ISOFORM X1"/>
    <property type="match status" value="1"/>
</dbReference>
<feature type="region of interest" description="Disordered" evidence="6">
    <location>
        <begin position="41"/>
        <end position="84"/>
    </location>
</feature>
<dbReference type="SUPFAM" id="SSF54495">
    <property type="entry name" value="UBC-like"/>
    <property type="match status" value="1"/>
</dbReference>
<feature type="region of interest" description="Disordered" evidence="6">
    <location>
        <begin position="133"/>
        <end position="165"/>
    </location>
</feature>
<proteinExistence type="predicted"/>
<feature type="compositionally biased region" description="Acidic residues" evidence="6">
    <location>
        <begin position="61"/>
        <end position="84"/>
    </location>
</feature>
<feature type="compositionally biased region" description="Low complexity" evidence="6">
    <location>
        <begin position="146"/>
        <end position="158"/>
    </location>
</feature>
<dbReference type="PROSITE" id="PS50127">
    <property type="entry name" value="UBC_2"/>
    <property type="match status" value="1"/>
</dbReference>
<dbReference type="InterPro" id="IPR000608">
    <property type="entry name" value="UBC"/>
</dbReference>
<reference evidence="8 9" key="1">
    <citation type="journal article" date="2023" name="G3 (Bethesda)">
        <title>A chromosome-length genome assembly and annotation of blackberry (Rubus argutus, cv. 'Hillquist').</title>
        <authorList>
            <person name="Bruna T."/>
            <person name="Aryal R."/>
            <person name="Dudchenko O."/>
            <person name="Sargent D.J."/>
            <person name="Mead D."/>
            <person name="Buti M."/>
            <person name="Cavallini A."/>
            <person name="Hytonen T."/>
            <person name="Andres J."/>
            <person name="Pham M."/>
            <person name="Weisz D."/>
            <person name="Mascagni F."/>
            <person name="Usai G."/>
            <person name="Natali L."/>
            <person name="Bassil N."/>
            <person name="Fernandez G.E."/>
            <person name="Lomsadze A."/>
            <person name="Armour M."/>
            <person name="Olukolu B."/>
            <person name="Poorten T."/>
            <person name="Britton C."/>
            <person name="Davik J."/>
            <person name="Ashrafi H."/>
            <person name="Aiden E.L."/>
            <person name="Borodovsky M."/>
            <person name="Worthington M."/>
        </authorList>
    </citation>
    <scope>NUCLEOTIDE SEQUENCE [LARGE SCALE GENOMIC DNA]</scope>
    <source>
        <strain evidence="8">PI 553951</strain>
    </source>
</reference>
<keyword evidence="3" id="KW-0547">Nucleotide-binding</keyword>
<feature type="domain" description="UBC core" evidence="7">
    <location>
        <begin position="205"/>
        <end position="365"/>
    </location>
</feature>
<keyword evidence="5" id="KW-0067">ATP-binding</keyword>
<accession>A0AAW1WGV3</accession>
<dbReference type="EC" id="2.3.2.23" evidence="1"/>
<dbReference type="EMBL" id="JBEDUW010000006">
    <property type="protein sequence ID" value="KAK9922485.1"/>
    <property type="molecule type" value="Genomic_DNA"/>
</dbReference>